<proteinExistence type="predicted"/>
<accession>A0A8S5Q0T8</accession>
<feature type="region of interest" description="Disordered" evidence="1">
    <location>
        <begin position="1"/>
        <end position="38"/>
    </location>
</feature>
<name>A0A8S5Q0T8_9CAUD</name>
<dbReference type="PROSITE" id="PS51257">
    <property type="entry name" value="PROKAR_LIPOPROTEIN"/>
    <property type="match status" value="1"/>
</dbReference>
<sequence>MSGWTPRAHGLGRKAYQRGRGAAPSSGGVACGGAVFVP</sequence>
<protein>
    <submittedName>
        <fullName evidence="2">Uncharacterized protein</fullName>
    </submittedName>
</protein>
<evidence type="ECO:0000313" key="2">
    <source>
        <dbReference type="EMBL" id="DAE12132.1"/>
    </source>
</evidence>
<evidence type="ECO:0000256" key="1">
    <source>
        <dbReference type="SAM" id="MobiDB-lite"/>
    </source>
</evidence>
<organism evidence="2">
    <name type="scientific">Siphoviridae sp. ctMOb8</name>
    <dbReference type="NCBI Taxonomy" id="2825460"/>
    <lineage>
        <taxon>Viruses</taxon>
        <taxon>Duplodnaviria</taxon>
        <taxon>Heunggongvirae</taxon>
        <taxon>Uroviricota</taxon>
        <taxon>Caudoviricetes</taxon>
    </lineage>
</organism>
<reference evidence="2" key="1">
    <citation type="journal article" date="2021" name="Proc. Natl. Acad. Sci. U.S.A.">
        <title>A Catalog of Tens of Thousands of Viruses from Human Metagenomes Reveals Hidden Associations with Chronic Diseases.</title>
        <authorList>
            <person name="Tisza M.J."/>
            <person name="Buck C.B."/>
        </authorList>
    </citation>
    <scope>NUCLEOTIDE SEQUENCE</scope>
    <source>
        <strain evidence="2">CtMOb8</strain>
    </source>
</reference>
<dbReference type="EMBL" id="BK015544">
    <property type="protein sequence ID" value="DAE12132.1"/>
    <property type="molecule type" value="Genomic_DNA"/>
</dbReference>